<accession>W8GK36</accession>
<dbReference type="GO" id="GO:0032784">
    <property type="term" value="P:regulation of DNA-templated transcription elongation"/>
    <property type="evidence" value="ECO:0007669"/>
    <property type="project" value="InterPro"/>
</dbReference>
<dbReference type="PRINTS" id="PR00338">
    <property type="entry name" value="NUSGTNSCPFCT"/>
</dbReference>
<dbReference type="InterPro" id="IPR014722">
    <property type="entry name" value="Rib_uL2_dom2"/>
</dbReference>
<comment type="similarity">
    <text evidence="4 5">Belongs to the NusG family.</text>
</comment>
<dbReference type="SUPFAM" id="SSF82679">
    <property type="entry name" value="N-utilization substance G protein NusG, N-terminal domain"/>
    <property type="match status" value="1"/>
</dbReference>
<dbReference type="Proteomes" id="UP000019450">
    <property type="component" value="Chromosome"/>
</dbReference>
<dbReference type="OrthoDB" id="9809075at2"/>
<dbReference type="CDD" id="cd09891">
    <property type="entry name" value="NGN_Bact_1"/>
    <property type="match status" value="1"/>
</dbReference>
<proteinExistence type="inferred from homology"/>
<evidence type="ECO:0000256" key="2">
    <source>
        <dbReference type="ARBA" id="ARBA00023015"/>
    </source>
</evidence>
<keyword evidence="8" id="KW-1185">Reference proteome</keyword>
<keyword evidence="1 4" id="KW-0889">Transcription antitermination</keyword>
<dbReference type="KEGG" id="hcr:X271_00506"/>
<dbReference type="HAMAP" id="MF_00948">
    <property type="entry name" value="NusG"/>
    <property type="match status" value="1"/>
</dbReference>
<dbReference type="GO" id="GO:0031564">
    <property type="term" value="P:transcription antitermination"/>
    <property type="evidence" value="ECO:0007669"/>
    <property type="project" value="UniProtKB-UniRule"/>
</dbReference>
<name>W8GK36_9MOLU</name>
<dbReference type="Gene3D" id="3.30.70.940">
    <property type="entry name" value="NusG, N-terminal domain"/>
    <property type="match status" value="1"/>
</dbReference>
<evidence type="ECO:0000256" key="1">
    <source>
        <dbReference type="ARBA" id="ARBA00022814"/>
    </source>
</evidence>
<dbReference type="HOGENOM" id="CLU_067287_1_1_14"/>
<dbReference type="InterPro" id="IPR047050">
    <property type="entry name" value="NGN"/>
</dbReference>
<dbReference type="PANTHER" id="PTHR30265:SF4">
    <property type="entry name" value="KOW MOTIF FAMILY PROTEIN, EXPRESSED"/>
    <property type="match status" value="1"/>
</dbReference>
<dbReference type="InterPro" id="IPR008991">
    <property type="entry name" value="Translation_prot_SH3-like_sf"/>
</dbReference>
<dbReference type="Gene3D" id="2.30.30.30">
    <property type="match status" value="1"/>
</dbReference>
<dbReference type="STRING" id="1427984.X271_00506"/>
<dbReference type="Pfam" id="PF02357">
    <property type="entry name" value="NusG"/>
    <property type="match status" value="1"/>
</dbReference>
<comment type="function">
    <text evidence="4 5">Participates in transcription elongation, termination and antitermination.</text>
</comment>
<organism evidence="7 8">
    <name type="scientific">Candidatus Hepatoplasma crinochetorum Av</name>
    <dbReference type="NCBI Taxonomy" id="1427984"/>
    <lineage>
        <taxon>Bacteria</taxon>
        <taxon>Bacillati</taxon>
        <taxon>Mycoplasmatota</taxon>
        <taxon>Mollicutes</taxon>
        <taxon>Candidatus Hepatoplasmataceae</taxon>
        <taxon>Candidatus Hepatoplasma</taxon>
    </lineage>
</organism>
<reference evidence="7 8" key="1">
    <citation type="journal article" date="2014" name="Genome Biol. Evol.">
        <title>Phylogenomics of "Candidatus Hepatoplasma crinochetorum," a Lineage of Mollicutes Associated with Noninsect Arthropods.</title>
        <authorList>
            <person name="Leclercq S."/>
            <person name="Dittmer J."/>
            <person name="Bouchon D."/>
            <person name="Cordaux R."/>
        </authorList>
    </citation>
    <scope>NUCLEOTIDE SEQUENCE [LARGE SCALE GENOMIC DNA]</scope>
    <source>
        <strain evidence="7 8">Av</strain>
    </source>
</reference>
<evidence type="ECO:0000256" key="5">
    <source>
        <dbReference type="RuleBase" id="RU000538"/>
    </source>
</evidence>
<dbReference type="PANTHER" id="PTHR30265">
    <property type="entry name" value="RHO-INTERACTING TRANSCRIPTION TERMINATION FACTOR NUSG"/>
    <property type="match status" value="1"/>
</dbReference>
<dbReference type="InterPro" id="IPR001062">
    <property type="entry name" value="Transcrpt_antiterm_NusG"/>
</dbReference>
<gene>
    <name evidence="4 7" type="primary">nusG</name>
    <name evidence="7" type="ORF">X271_00506</name>
</gene>
<evidence type="ECO:0000313" key="7">
    <source>
        <dbReference type="EMBL" id="AHK22607.1"/>
    </source>
</evidence>
<dbReference type="eggNOG" id="COG0250">
    <property type="taxonomic scope" value="Bacteria"/>
</dbReference>
<dbReference type="GO" id="GO:0006353">
    <property type="term" value="P:DNA-templated transcription termination"/>
    <property type="evidence" value="ECO:0007669"/>
    <property type="project" value="UniProtKB-UniRule"/>
</dbReference>
<sequence length="189" mass="22319">MEKNDKWYIVQVISNYEQKVKEALDNREFEDKDTGISEIYIPFKYHQTKTKKIKRKPLFPGYIYVKLDMTDKSWYIIRNTQYVTGIIGSSGQRTKPTPIPEEQIARIKNLEKKEEQHYQDLKKVTDNKDALLTVNYNVDDLVEIKKGEFVGKKGKVKDISIIKQIVIIEIEMFNRKTIIDLPINYVEKV</sequence>
<dbReference type="RefSeq" id="WP_025208893.1">
    <property type="nucleotide sequence ID" value="NZ_CP006932.1"/>
</dbReference>
<dbReference type="GO" id="GO:0006354">
    <property type="term" value="P:DNA-templated transcription elongation"/>
    <property type="evidence" value="ECO:0007669"/>
    <property type="project" value="UniProtKB-UniRule"/>
</dbReference>
<protein>
    <recommendedName>
        <fullName evidence="4 5">Transcription termination/antitermination protein NusG</fullName>
    </recommendedName>
</protein>
<feature type="domain" description="NusG-like N-terminal" evidence="6">
    <location>
        <begin position="4"/>
        <end position="111"/>
    </location>
</feature>
<dbReference type="AlphaFoldDB" id="W8GK36"/>
<dbReference type="SUPFAM" id="SSF50104">
    <property type="entry name" value="Translation proteins SH3-like domain"/>
    <property type="match status" value="1"/>
</dbReference>
<dbReference type="SMART" id="SM00738">
    <property type="entry name" value="NGN"/>
    <property type="match status" value="1"/>
</dbReference>
<evidence type="ECO:0000256" key="4">
    <source>
        <dbReference type="HAMAP-Rule" id="MF_00948"/>
    </source>
</evidence>
<keyword evidence="3 4" id="KW-0804">Transcription</keyword>
<keyword evidence="2 4" id="KW-0805">Transcription regulation</keyword>
<dbReference type="InterPro" id="IPR006645">
    <property type="entry name" value="NGN-like_dom"/>
</dbReference>
<evidence type="ECO:0000313" key="8">
    <source>
        <dbReference type="Proteomes" id="UP000019450"/>
    </source>
</evidence>
<dbReference type="InterPro" id="IPR043425">
    <property type="entry name" value="NusG-like"/>
</dbReference>
<dbReference type="EMBL" id="CP006932">
    <property type="protein sequence ID" value="AHK22607.1"/>
    <property type="molecule type" value="Genomic_DNA"/>
</dbReference>
<evidence type="ECO:0000256" key="3">
    <source>
        <dbReference type="ARBA" id="ARBA00023163"/>
    </source>
</evidence>
<evidence type="ECO:0000259" key="6">
    <source>
        <dbReference type="SMART" id="SM00738"/>
    </source>
</evidence>
<keyword evidence="4 5" id="KW-0806">Transcription termination</keyword>
<dbReference type="InterPro" id="IPR036735">
    <property type="entry name" value="NGN_dom_sf"/>
</dbReference>